<protein>
    <submittedName>
        <fullName evidence="6">NAD(P)/FAD-dependent oxidoreductase</fullName>
    </submittedName>
</protein>
<dbReference type="Proteomes" id="UP000825933">
    <property type="component" value="Unassembled WGS sequence"/>
</dbReference>
<evidence type="ECO:0000256" key="3">
    <source>
        <dbReference type="ARBA" id="ARBA00022827"/>
    </source>
</evidence>
<gene>
    <name evidence="6" type="ORF">K8N75_10845</name>
</gene>
<dbReference type="InterPro" id="IPR023166">
    <property type="entry name" value="BaiN-like_dom_sf"/>
</dbReference>
<name>A0A8T5V0I6_9EURY</name>
<dbReference type="PRINTS" id="PR00368">
    <property type="entry name" value="FADPNR"/>
</dbReference>
<dbReference type="PANTHER" id="PTHR42887:SF2">
    <property type="entry name" value="OS12G0638800 PROTEIN"/>
    <property type="match status" value="1"/>
</dbReference>
<keyword evidence="3" id="KW-0274">FAD</keyword>
<reference evidence="7" key="1">
    <citation type="journal article" date="2022" name="Microbiol. Resour. Announc.">
        <title>Draft Genome Sequence of a Methanogenic Archaeon from West Spitsbergen Permafrost.</title>
        <authorList>
            <person name="Trubitsyn V."/>
            <person name="Rivkina E."/>
            <person name="Shcherbakova V."/>
        </authorList>
    </citation>
    <scope>NUCLEOTIDE SEQUENCE [LARGE SCALE GENOMIC DNA]</scope>
    <source>
        <strain evidence="7">VT</strain>
    </source>
</reference>
<evidence type="ECO:0000256" key="2">
    <source>
        <dbReference type="ARBA" id="ARBA00022630"/>
    </source>
</evidence>
<organism evidence="6 7">
    <name type="scientific">Methanobacterium spitsbergense</name>
    <dbReference type="NCBI Taxonomy" id="2874285"/>
    <lineage>
        <taxon>Archaea</taxon>
        <taxon>Methanobacteriati</taxon>
        <taxon>Methanobacteriota</taxon>
        <taxon>Methanomada group</taxon>
        <taxon>Methanobacteria</taxon>
        <taxon>Methanobacteriales</taxon>
        <taxon>Methanobacteriaceae</taxon>
        <taxon>Methanobacterium</taxon>
    </lineage>
</organism>
<comment type="cofactor">
    <cofactor evidence="1">
        <name>FAD</name>
        <dbReference type="ChEBI" id="CHEBI:57692"/>
    </cofactor>
</comment>
<dbReference type="SUPFAM" id="SSF160996">
    <property type="entry name" value="HI0933 insert domain-like"/>
    <property type="match status" value="1"/>
</dbReference>
<dbReference type="PANTHER" id="PTHR42887">
    <property type="entry name" value="OS12G0638800 PROTEIN"/>
    <property type="match status" value="1"/>
</dbReference>
<dbReference type="PRINTS" id="PR00411">
    <property type="entry name" value="PNDRDTASEI"/>
</dbReference>
<dbReference type="InterPro" id="IPR055178">
    <property type="entry name" value="RsdA/BaiN/AoA(So)-like_dom"/>
</dbReference>
<dbReference type="EMBL" id="JAIOUQ010000013">
    <property type="protein sequence ID" value="MBZ2166533.1"/>
    <property type="molecule type" value="Genomic_DNA"/>
</dbReference>
<evidence type="ECO:0000259" key="4">
    <source>
        <dbReference type="Pfam" id="PF03486"/>
    </source>
</evidence>
<dbReference type="Pfam" id="PF22780">
    <property type="entry name" value="HI0933_like_1st"/>
    <property type="match status" value="1"/>
</dbReference>
<proteinExistence type="predicted"/>
<keyword evidence="2" id="KW-0285">Flavoprotein</keyword>
<dbReference type="Gene3D" id="2.40.30.10">
    <property type="entry name" value="Translation factors"/>
    <property type="match status" value="1"/>
</dbReference>
<dbReference type="SUPFAM" id="SSF51905">
    <property type="entry name" value="FAD/NAD(P)-binding domain"/>
    <property type="match status" value="1"/>
</dbReference>
<comment type="caution">
    <text evidence="6">The sequence shown here is derived from an EMBL/GenBank/DDBJ whole genome shotgun (WGS) entry which is preliminary data.</text>
</comment>
<dbReference type="Pfam" id="PF03486">
    <property type="entry name" value="HI0933_like"/>
    <property type="match status" value="1"/>
</dbReference>
<evidence type="ECO:0000256" key="1">
    <source>
        <dbReference type="ARBA" id="ARBA00001974"/>
    </source>
</evidence>
<dbReference type="AlphaFoldDB" id="A0A8T5V0I6"/>
<dbReference type="Gene3D" id="3.50.50.60">
    <property type="entry name" value="FAD/NAD(P)-binding domain"/>
    <property type="match status" value="1"/>
</dbReference>
<dbReference type="InterPro" id="IPR004792">
    <property type="entry name" value="BaiN-like"/>
</dbReference>
<dbReference type="InterPro" id="IPR036188">
    <property type="entry name" value="FAD/NAD-bd_sf"/>
</dbReference>
<dbReference type="InterPro" id="IPR057661">
    <property type="entry name" value="RsdA/BaiN/AoA(So)_Rossmann"/>
</dbReference>
<evidence type="ECO:0000313" key="7">
    <source>
        <dbReference type="Proteomes" id="UP000825933"/>
    </source>
</evidence>
<evidence type="ECO:0000313" key="6">
    <source>
        <dbReference type="EMBL" id="MBZ2166533.1"/>
    </source>
</evidence>
<dbReference type="Gene3D" id="1.10.8.260">
    <property type="entry name" value="HI0933 insert domain-like"/>
    <property type="match status" value="1"/>
</dbReference>
<dbReference type="NCBIfam" id="TIGR00275">
    <property type="entry name" value="aminoacetone oxidase family FAD-binding enzyme"/>
    <property type="match status" value="1"/>
</dbReference>
<keyword evidence="7" id="KW-1185">Reference proteome</keyword>
<feature type="domain" description="RsdA/BaiN/AoA(So)-like insert" evidence="5">
    <location>
        <begin position="195"/>
        <end position="354"/>
    </location>
</feature>
<accession>A0A8T5V0I6</accession>
<sequence>MELHDLAVIGAGPAGMMAAITATSNGLNTILIERNSSPGKKLLLTGNGRCNLTNTASLKEFIEKFGRRGSFLRTAFSKFSNKDLMEFFESRGLEFKIEEGGRVFPVTDDSKSVLKILETSMKKLGVKTVYNTRLTQIQNIEKKNIFIIKLDYNTVIKAKKVILATGGASYSDTGSSGDGLRIAEGSQHGVTPLNPGIVPLKTKESWVKSLQGIRLDEVKITIKHPKMVLEGDSLLFTHFGVSGPLILDNSSKIVPLLEEGSVDMILDLKPSSTTEELQEMMVGAFESHGKVDLKNYMKLLVTNRMIPIILRLTDVDGKKKMNQVSKKERNSIINLIKSFPITITGHLPLDKAIVTCGGISRNYINPNTMESKVVSGLYFAGEIIQGCAPSGGYNLQQAFSTGHLAGLLSKLD</sequence>
<evidence type="ECO:0000259" key="5">
    <source>
        <dbReference type="Pfam" id="PF22780"/>
    </source>
</evidence>
<feature type="domain" description="RsdA/BaiN/AoA(So)-like Rossmann fold-like" evidence="4">
    <location>
        <begin position="5"/>
        <end position="406"/>
    </location>
</feature>